<comment type="subcellular location">
    <subcellularLocation>
        <location evidence="2">Mitochondrion outer membrane</location>
        <topology evidence="2">Single-pass membrane protein</topology>
    </subcellularLocation>
</comment>
<dbReference type="PROSITE" id="PS51384">
    <property type="entry name" value="FAD_FR"/>
    <property type="match status" value="1"/>
</dbReference>
<evidence type="ECO:0000256" key="2">
    <source>
        <dbReference type="ARBA" id="ARBA00004572"/>
    </source>
</evidence>
<keyword evidence="6 12" id="KW-0479">Metal-binding</keyword>
<feature type="domain" description="FAD-binding FR-type" evidence="14">
    <location>
        <begin position="215"/>
        <end position="319"/>
    </location>
</feature>
<dbReference type="InterPro" id="IPR018506">
    <property type="entry name" value="Cyt_B5_heme-BS"/>
</dbReference>
<evidence type="ECO:0000256" key="3">
    <source>
        <dbReference type="ARBA" id="ARBA00006105"/>
    </source>
</evidence>
<dbReference type="SUPFAM" id="SSF63380">
    <property type="entry name" value="Riboflavin synthase domain-like"/>
    <property type="match status" value="1"/>
</dbReference>
<dbReference type="PANTHER" id="PTHR19370:SF178">
    <property type="entry name" value="CYTOCHROME-B5 REDUCTASE"/>
    <property type="match status" value="1"/>
</dbReference>
<comment type="cofactor">
    <cofactor evidence="1">
        <name>FAD</name>
        <dbReference type="ChEBI" id="CHEBI:57692"/>
    </cofactor>
</comment>
<protein>
    <submittedName>
        <fullName evidence="15">Cytochrome b5</fullName>
    </submittedName>
</protein>
<proteinExistence type="inferred from homology"/>
<feature type="domain" description="Cytochrome b5 heme-binding" evidence="13">
    <location>
        <begin position="1"/>
        <end position="77"/>
    </location>
</feature>
<dbReference type="SMART" id="SM01117">
    <property type="entry name" value="Cyt-b5"/>
    <property type="match status" value="1"/>
</dbReference>
<evidence type="ECO:0000313" key="16">
    <source>
        <dbReference type="Proteomes" id="UP001610335"/>
    </source>
</evidence>
<dbReference type="Gene3D" id="3.10.120.10">
    <property type="entry name" value="Cytochrome b5-like heme/steroid binding domain"/>
    <property type="match status" value="1"/>
</dbReference>
<dbReference type="Pfam" id="PF00173">
    <property type="entry name" value="Cyt-b5"/>
    <property type="match status" value="1"/>
</dbReference>
<keyword evidence="11" id="KW-0472">Membrane</keyword>
<keyword evidence="5" id="KW-0285">Flavoprotein</keyword>
<keyword evidence="8" id="KW-0560">Oxidoreductase</keyword>
<comment type="similarity">
    <text evidence="12">Belongs to the cytochrome b5 family.</text>
</comment>
<dbReference type="EMBL" id="JBFXLS010000020">
    <property type="protein sequence ID" value="KAL2828385.1"/>
    <property type="molecule type" value="Genomic_DNA"/>
</dbReference>
<comment type="similarity">
    <text evidence="3">Belongs to the flavoprotein pyridine nucleotide cytochrome reductase family.</text>
</comment>
<dbReference type="PROSITE" id="PS50255">
    <property type="entry name" value="CYTOCHROME_B5_2"/>
    <property type="match status" value="1"/>
</dbReference>
<sequence>MQEFTLKEVGAHKSKTDLWVAIHGKVYDVTTYIKDHPGGVDVLVDVAGQDATQAYEDVGHSEDANEILETYMVGMLKDAAEYKAPTAVRVIQELPVQQPLKGDFGAVRTLTLTTGSLLSLYLASTSISTYLNLHDLAKFLPNLSELPSSKLPHGGFVNGVAATACVCAILGGVVGYRLSKLTEIESGFTKYPPRIKRTTIYKPDPHLIPGFLQPKEYTTLPLVAKDLLAPNVYRFVFQLPHKTDVIGLPIGQHVAIKATINGQSVSRSYTPTSNNLDLGKLELVIKCYPDGLLTGQYLANLQVGDKVPFRGPKGAMRYKKGLCKKIGMIAGGTGITPMYQLVRAICEDDTDTTEISLIYANRSEEDILLREELDAFAVAYPSTLRIWYMLDKPSQTWKYGKGYVTPEVMRERLPAPEQDTKVMLCGPPGMINAAKKGLVGLGFQAPGAVSKMTDQIFSF</sequence>
<comment type="caution">
    <text evidence="15">The sequence shown here is derived from an EMBL/GenBank/DDBJ whole genome shotgun (WGS) entry which is preliminary data.</text>
</comment>
<evidence type="ECO:0000256" key="10">
    <source>
        <dbReference type="ARBA" id="ARBA00023027"/>
    </source>
</evidence>
<accession>A0ABR4IKS5</accession>
<dbReference type="InterPro" id="IPR001709">
    <property type="entry name" value="Flavoprot_Pyr_Nucl_cyt_Rdtase"/>
</dbReference>
<keyword evidence="10" id="KW-0520">NAD</keyword>
<evidence type="ECO:0000256" key="6">
    <source>
        <dbReference type="ARBA" id="ARBA00022723"/>
    </source>
</evidence>
<dbReference type="InterPro" id="IPR001433">
    <property type="entry name" value="OxRdtase_FAD/NAD-bd"/>
</dbReference>
<dbReference type="InterPro" id="IPR036400">
    <property type="entry name" value="Cyt_B5-like_heme/steroid_sf"/>
</dbReference>
<evidence type="ECO:0000256" key="5">
    <source>
        <dbReference type="ARBA" id="ARBA00022630"/>
    </source>
</evidence>
<evidence type="ECO:0000259" key="14">
    <source>
        <dbReference type="PROSITE" id="PS51384"/>
    </source>
</evidence>
<dbReference type="Gene3D" id="2.40.30.10">
    <property type="entry name" value="Translation factors"/>
    <property type="match status" value="1"/>
</dbReference>
<dbReference type="Pfam" id="PF00175">
    <property type="entry name" value="NAD_binding_1"/>
    <property type="match status" value="1"/>
</dbReference>
<dbReference type="InterPro" id="IPR001834">
    <property type="entry name" value="CBR-like"/>
</dbReference>
<evidence type="ECO:0000256" key="8">
    <source>
        <dbReference type="ARBA" id="ARBA00023002"/>
    </source>
</evidence>
<keyword evidence="4 12" id="KW-0349">Heme</keyword>
<dbReference type="PRINTS" id="PR00371">
    <property type="entry name" value="FPNCR"/>
</dbReference>
<dbReference type="CDD" id="cd06183">
    <property type="entry name" value="cyt_b5_reduct_like"/>
    <property type="match status" value="1"/>
</dbReference>
<dbReference type="PANTHER" id="PTHR19370">
    <property type="entry name" value="NADH-CYTOCHROME B5 REDUCTASE"/>
    <property type="match status" value="1"/>
</dbReference>
<evidence type="ECO:0000256" key="12">
    <source>
        <dbReference type="RuleBase" id="RU362121"/>
    </source>
</evidence>
<evidence type="ECO:0000256" key="7">
    <source>
        <dbReference type="ARBA" id="ARBA00022827"/>
    </source>
</evidence>
<evidence type="ECO:0000256" key="9">
    <source>
        <dbReference type="ARBA" id="ARBA00023004"/>
    </source>
</evidence>
<evidence type="ECO:0000256" key="1">
    <source>
        <dbReference type="ARBA" id="ARBA00001974"/>
    </source>
</evidence>
<keyword evidence="7" id="KW-0274">FAD</keyword>
<dbReference type="PROSITE" id="PS00191">
    <property type="entry name" value="CYTOCHROME_B5_1"/>
    <property type="match status" value="1"/>
</dbReference>
<evidence type="ECO:0000256" key="4">
    <source>
        <dbReference type="ARBA" id="ARBA00022617"/>
    </source>
</evidence>
<gene>
    <name evidence="15" type="ORF">BDW59DRAFT_178822</name>
</gene>
<dbReference type="InterPro" id="IPR017927">
    <property type="entry name" value="FAD-bd_FR_type"/>
</dbReference>
<dbReference type="InterPro" id="IPR039261">
    <property type="entry name" value="FNR_nucleotide-bd"/>
</dbReference>
<dbReference type="InterPro" id="IPR008333">
    <property type="entry name" value="Cbr1-like_FAD-bd_dom"/>
</dbReference>
<dbReference type="PRINTS" id="PR00363">
    <property type="entry name" value="CYTOCHROMEB5"/>
</dbReference>
<organism evidence="15 16">
    <name type="scientific">Aspergillus cavernicola</name>
    <dbReference type="NCBI Taxonomy" id="176166"/>
    <lineage>
        <taxon>Eukaryota</taxon>
        <taxon>Fungi</taxon>
        <taxon>Dikarya</taxon>
        <taxon>Ascomycota</taxon>
        <taxon>Pezizomycotina</taxon>
        <taxon>Eurotiomycetes</taxon>
        <taxon>Eurotiomycetidae</taxon>
        <taxon>Eurotiales</taxon>
        <taxon>Aspergillaceae</taxon>
        <taxon>Aspergillus</taxon>
        <taxon>Aspergillus subgen. Nidulantes</taxon>
    </lineage>
</organism>
<dbReference type="PRINTS" id="PR00406">
    <property type="entry name" value="CYTB5RDTASE"/>
</dbReference>
<reference evidence="15 16" key="1">
    <citation type="submission" date="2024-07" db="EMBL/GenBank/DDBJ databases">
        <title>Section-level genome sequencing and comparative genomics of Aspergillus sections Usti and Cavernicolus.</title>
        <authorList>
            <consortium name="Lawrence Berkeley National Laboratory"/>
            <person name="Nybo J.L."/>
            <person name="Vesth T.C."/>
            <person name="Theobald S."/>
            <person name="Frisvad J.C."/>
            <person name="Larsen T.O."/>
            <person name="Kjaerboelling I."/>
            <person name="Rothschild-Mancinelli K."/>
            <person name="Lyhne E.K."/>
            <person name="Kogle M.E."/>
            <person name="Barry K."/>
            <person name="Clum A."/>
            <person name="Na H."/>
            <person name="Ledsgaard L."/>
            <person name="Lin J."/>
            <person name="Lipzen A."/>
            <person name="Kuo A."/>
            <person name="Riley R."/>
            <person name="Mondo S."/>
            <person name="LaButti K."/>
            <person name="Haridas S."/>
            <person name="Pangalinan J."/>
            <person name="Salamov A.A."/>
            <person name="Simmons B.A."/>
            <person name="Magnuson J.K."/>
            <person name="Chen J."/>
            <person name="Drula E."/>
            <person name="Henrissat B."/>
            <person name="Wiebenga A."/>
            <person name="Lubbers R.J."/>
            <person name="Gomes A.C."/>
            <person name="Makela M.R."/>
            <person name="Stajich J."/>
            <person name="Grigoriev I.V."/>
            <person name="Mortensen U.H."/>
            <person name="De vries R.P."/>
            <person name="Baker S.E."/>
            <person name="Andersen M.R."/>
        </authorList>
    </citation>
    <scope>NUCLEOTIDE SEQUENCE [LARGE SCALE GENOMIC DNA]</scope>
    <source>
        <strain evidence="15 16">CBS 600.67</strain>
    </source>
</reference>
<dbReference type="Pfam" id="PF00970">
    <property type="entry name" value="FAD_binding_6"/>
    <property type="match status" value="1"/>
</dbReference>
<dbReference type="Gene3D" id="3.40.50.80">
    <property type="entry name" value="Nucleotide-binding domain of ferredoxin-NADP reductase (FNR) module"/>
    <property type="match status" value="1"/>
</dbReference>
<dbReference type="Proteomes" id="UP001610335">
    <property type="component" value="Unassembled WGS sequence"/>
</dbReference>
<name>A0ABR4IKS5_9EURO</name>
<dbReference type="InterPro" id="IPR017938">
    <property type="entry name" value="Riboflavin_synthase-like_b-brl"/>
</dbReference>
<evidence type="ECO:0000313" key="15">
    <source>
        <dbReference type="EMBL" id="KAL2828385.1"/>
    </source>
</evidence>
<dbReference type="SUPFAM" id="SSF52343">
    <property type="entry name" value="Ferredoxin reductase-like, C-terminal NADP-linked domain"/>
    <property type="match status" value="1"/>
</dbReference>
<dbReference type="SUPFAM" id="SSF55856">
    <property type="entry name" value="Cytochrome b5-like heme/steroid binding domain"/>
    <property type="match status" value="1"/>
</dbReference>
<keyword evidence="16" id="KW-1185">Reference proteome</keyword>
<dbReference type="InterPro" id="IPR001199">
    <property type="entry name" value="Cyt_B5-like_heme/steroid-bd"/>
</dbReference>
<evidence type="ECO:0000256" key="11">
    <source>
        <dbReference type="ARBA" id="ARBA00023136"/>
    </source>
</evidence>
<keyword evidence="9 12" id="KW-0408">Iron</keyword>
<evidence type="ECO:0000259" key="13">
    <source>
        <dbReference type="PROSITE" id="PS50255"/>
    </source>
</evidence>